<proteinExistence type="predicted"/>
<reference evidence="2 3" key="1">
    <citation type="submission" date="2023-10" db="EMBL/GenBank/DDBJ databases">
        <title>The complete genome sequence of Methanoculleus palmolei DSM 4273.</title>
        <authorList>
            <person name="Lai S.-J."/>
            <person name="You Y.-T."/>
            <person name="Chen S.-C."/>
        </authorList>
    </citation>
    <scope>NUCLEOTIDE SEQUENCE [LARGE SCALE GENOMIC DNA]</scope>
    <source>
        <strain evidence="2 3">DSM 4273</strain>
    </source>
</reference>
<evidence type="ECO:0000256" key="1">
    <source>
        <dbReference type="SAM" id="Phobius"/>
    </source>
</evidence>
<accession>A0ABD8A7V4</accession>
<organism evidence="2 3">
    <name type="scientific">Methanoculleus palmolei</name>
    <dbReference type="NCBI Taxonomy" id="72612"/>
    <lineage>
        <taxon>Archaea</taxon>
        <taxon>Methanobacteriati</taxon>
        <taxon>Methanobacteriota</taxon>
        <taxon>Stenosarchaea group</taxon>
        <taxon>Methanomicrobia</taxon>
        <taxon>Methanomicrobiales</taxon>
        <taxon>Methanomicrobiaceae</taxon>
        <taxon>Methanoculleus</taxon>
    </lineage>
</organism>
<evidence type="ECO:0008006" key="4">
    <source>
        <dbReference type="Google" id="ProtNLM"/>
    </source>
</evidence>
<name>A0ABD8A7V4_9EURY</name>
<keyword evidence="1" id="KW-0472">Membrane</keyword>
<keyword evidence="1" id="KW-0812">Transmembrane</keyword>
<evidence type="ECO:0000313" key="3">
    <source>
        <dbReference type="Proteomes" id="UP001626603"/>
    </source>
</evidence>
<dbReference type="AlphaFoldDB" id="A0ABD8A7V4"/>
<feature type="transmembrane region" description="Helical" evidence="1">
    <location>
        <begin position="62"/>
        <end position="82"/>
    </location>
</feature>
<keyword evidence="1" id="KW-1133">Transmembrane helix</keyword>
<protein>
    <recommendedName>
        <fullName evidence="4">DUF1673 domain-containing protein</fullName>
    </recommendedName>
</protein>
<sequence length="234" mass="25405">MAIFLEYIRKRLGWCPNAAATGIDRRRYAVPEAAFGTRTAAGGEREVVEGVLVDYGPIGTPGIYLVLLVAGALLIGCFFVLPQAGGRLLLAIILAAYSGVELYGVVQKASIEIARGIIVIRRPFFRPIVIPKDAVVKAEVRENKPPVPSWIFAAALTALLVSAAGSIYSGFSNPASMRFIFGFAAAIFFLVIFYCTYARAHYPQTLTITTAEKKIAAIYTDDPERIARTLEVSR</sequence>
<feature type="transmembrane region" description="Helical" evidence="1">
    <location>
        <begin position="150"/>
        <end position="171"/>
    </location>
</feature>
<keyword evidence="3" id="KW-1185">Reference proteome</keyword>
<dbReference type="EMBL" id="CP137641">
    <property type="protein sequence ID" value="WOX55615.1"/>
    <property type="molecule type" value="Genomic_DNA"/>
</dbReference>
<feature type="transmembrane region" description="Helical" evidence="1">
    <location>
        <begin position="177"/>
        <end position="197"/>
    </location>
</feature>
<dbReference type="Proteomes" id="UP001626603">
    <property type="component" value="Chromosome"/>
</dbReference>
<feature type="transmembrane region" description="Helical" evidence="1">
    <location>
        <begin position="88"/>
        <end position="106"/>
    </location>
</feature>
<evidence type="ECO:0000313" key="2">
    <source>
        <dbReference type="EMBL" id="WOX55615.1"/>
    </source>
</evidence>
<gene>
    <name evidence="2" type="ORF">R6Y95_09100</name>
</gene>